<keyword evidence="12 15" id="KW-0472">Membrane</keyword>
<keyword evidence="11 14" id="KW-0503">Monooxygenase</keyword>
<evidence type="ECO:0000256" key="7">
    <source>
        <dbReference type="ARBA" id="ARBA00022824"/>
    </source>
</evidence>
<dbReference type="CDD" id="cd11056">
    <property type="entry name" value="CYP6-like"/>
    <property type="match status" value="1"/>
</dbReference>
<dbReference type="InterPro" id="IPR017972">
    <property type="entry name" value="Cyt_P450_CS"/>
</dbReference>
<comment type="similarity">
    <text evidence="4 14">Belongs to the cytochrome P450 family.</text>
</comment>
<evidence type="ECO:0000256" key="9">
    <source>
        <dbReference type="ARBA" id="ARBA00023002"/>
    </source>
</evidence>
<dbReference type="EMBL" id="JASPKY010000444">
    <property type="protein sequence ID" value="KAK9696683.1"/>
    <property type="molecule type" value="Genomic_DNA"/>
</dbReference>
<dbReference type="SUPFAM" id="SSF48264">
    <property type="entry name" value="Cytochrome P450"/>
    <property type="match status" value="1"/>
</dbReference>
<keyword evidence="9 14" id="KW-0560">Oxidoreductase</keyword>
<protein>
    <submittedName>
        <fullName evidence="16">Cytochrome P450</fullName>
    </submittedName>
</protein>
<evidence type="ECO:0000256" key="13">
    <source>
        <dbReference type="PIRSR" id="PIRSR602401-1"/>
    </source>
</evidence>
<comment type="subcellular location">
    <subcellularLocation>
        <location evidence="3">Endoplasmic reticulum membrane</location>
        <topology evidence="3">Peripheral membrane protein</topology>
    </subcellularLocation>
    <subcellularLocation>
        <location evidence="2">Microsome membrane</location>
        <topology evidence="2">Peripheral membrane protein</topology>
    </subcellularLocation>
</comment>
<evidence type="ECO:0000256" key="11">
    <source>
        <dbReference type="ARBA" id="ARBA00023033"/>
    </source>
</evidence>
<keyword evidence="17" id="KW-1185">Reference proteome</keyword>
<dbReference type="InterPro" id="IPR036396">
    <property type="entry name" value="Cyt_P450_sf"/>
</dbReference>
<evidence type="ECO:0000256" key="3">
    <source>
        <dbReference type="ARBA" id="ARBA00004406"/>
    </source>
</evidence>
<dbReference type="FunFam" id="1.10.630.10:FF:000042">
    <property type="entry name" value="Cytochrome P450"/>
    <property type="match status" value="1"/>
</dbReference>
<sequence>MGALLIIATIIIASYLGLIYFIENRKRYWATRGVPHERMDIPFVTPQPKTRKAGFLTMKENYTFHKRLGRKYFGTFTALRPVIQIADPDLVRNVLTKDFTNFMDRGMYFDEKHDPMSGQIFNLEGQKWKNLRAKLTPTFTSGKMKMMFQTLLDCGMPMVDRLEVLYNRKDAIDIKEVVACFTTDVIGSCAFGLECNSFKSETEDAPFRAAGKNFFGMNKLRMIRMMLIRFFPDFCKMIRLPMFEKSLTNFYFNVVKETVKYREENNISRNDFMQLLIELKNNKDMLGGLDIGEIAAQAFIFFLAGFETSSTLMHFAFYELTQHPEVQDKLRAEILETMKENDGKLTYDSVMGMKYIGQVLDETLRKYPPVPTLLRKCVIDYKFSDSDFTLEAGTKVEIPVYALQHDPEFYPDPDKFDPERFTEENKAKRHPYVYLPFGEGPRICIGLRFGLMQSRVGLALILSRYRVKLHSKTVTPIGISPTAFLMSTNNTVWLELEKL</sequence>
<evidence type="ECO:0000313" key="17">
    <source>
        <dbReference type="Proteomes" id="UP001458880"/>
    </source>
</evidence>
<evidence type="ECO:0000313" key="16">
    <source>
        <dbReference type="EMBL" id="KAK9696683.1"/>
    </source>
</evidence>
<dbReference type="Gene3D" id="1.10.630.10">
    <property type="entry name" value="Cytochrome P450"/>
    <property type="match status" value="1"/>
</dbReference>
<keyword evidence="15" id="KW-0812">Transmembrane</keyword>
<dbReference type="AlphaFoldDB" id="A0AAW1J0Z3"/>
<dbReference type="GO" id="GO:0016705">
    <property type="term" value="F:oxidoreductase activity, acting on paired donors, with incorporation or reduction of molecular oxygen"/>
    <property type="evidence" value="ECO:0007669"/>
    <property type="project" value="InterPro"/>
</dbReference>
<dbReference type="InterPro" id="IPR002401">
    <property type="entry name" value="Cyt_P450_E_grp-I"/>
</dbReference>
<keyword evidence="5 13" id="KW-0349">Heme</keyword>
<keyword evidence="7" id="KW-0256">Endoplasmic reticulum</keyword>
<dbReference type="InterPro" id="IPR050476">
    <property type="entry name" value="Insect_CytP450_Detox"/>
</dbReference>
<evidence type="ECO:0000256" key="12">
    <source>
        <dbReference type="ARBA" id="ARBA00023136"/>
    </source>
</evidence>
<dbReference type="InterPro" id="IPR001128">
    <property type="entry name" value="Cyt_P450"/>
</dbReference>
<gene>
    <name evidence="16" type="ORF">QE152_g31425</name>
</gene>
<comment type="cofactor">
    <cofactor evidence="1 13">
        <name>heme</name>
        <dbReference type="ChEBI" id="CHEBI:30413"/>
    </cofactor>
</comment>
<dbReference type="GO" id="GO:0005506">
    <property type="term" value="F:iron ion binding"/>
    <property type="evidence" value="ECO:0007669"/>
    <property type="project" value="InterPro"/>
</dbReference>
<evidence type="ECO:0000256" key="4">
    <source>
        <dbReference type="ARBA" id="ARBA00010617"/>
    </source>
</evidence>
<dbReference type="GO" id="GO:0005789">
    <property type="term" value="C:endoplasmic reticulum membrane"/>
    <property type="evidence" value="ECO:0007669"/>
    <property type="project" value="UniProtKB-SubCell"/>
</dbReference>
<evidence type="ECO:0000256" key="14">
    <source>
        <dbReference type="RuleBase" id="RU000461"/>
    </source>
</evidence>
<dbReference type="PANTHER" id="PTHR24292">
    <property type="entry name" value="CYTOCHROME P450"/>
    <property type="match status" value="1"/>
</dbReference>
<keyword evidence="8" id="KW-0492">Microsome</keyword>
<dbReference type="Proteomes" id="UP001458880">
    <property type="component" value="Unassembled WGS sequence"/>
</dbReference>
<keyword evidence="6 13" id="KW-0479">Metal-binding</keyword>
<evidence type="ECO:0000256" key="8">
    <source>
        <dbReference type="ARBA" id="ARBA00022848"/>
    </source>
</evidence>
<keyword evidence="15" id="KW-1133">Transmembrane helix</keyword>
<keyword evidence="10 13" id="KW-0408">Iron</keyword>
<feature type="binding site" description="axial binding residue" evidence="13">
    <location>
        <position position="444"/>
    </location>
    <ligand>
        <name>heme</name>
        <dbReference type="ChEBI" id="CHEBI:30413"/>
    </ligand>
    <ligandPart>
        <name>Fe</name>
        <dbReference type="ChEBI" id="CHEBI:18248"/>
    </ligandPart>
</feature>
<dbReference type="PRINTS" id="PR00463">
    <property type="entry name" value="EP450I"/>
</dbReference>
<name>A0AAW1J0Z3_POPJA</name>
<dbReference type="PANTHER" id="PTHR24292:SF54">
    <property type="entry name" value="CYP9F3-RELATED"/>
    <property type="match status" value="1"/>
</dbReference>
<evidence type="ECO:0000256" key="1">
    <source>
        <dbReference type="ARBA" id="ARBA00001971"/>
    </source>
</evidence>
<proteinExistence type="inferred from homology"/>
<evidence type="ECO:0000256" key="6">
    <source>
        <dbReference type="ARBA" id="ARBA00022723"/>
    </source>
</evidence>
<dbReference type="PRINTS" id="PR00385">
    <property type="entry name" value="P450"/>
</dbReference>
<comment type="caution">
    <text evidence="16">The sequence shown here is derived from an EMBL/GenBank/DDBJ whole genome shotgun (WGS) entry which is preliminary data.</text>
</comment>
<dbReference type="GO" id="GO:0004497">
    <property type="term" value="F:monooxygenase activity"/>
    <property type="evidence" value="ECO:0007669"/>
    <property type="project" value="UniProtKB-KW"/>
</dbReference>
<accession>A0AAW1J0Z3</accession>
<reference evidence="16 17" key="1">
    <citation type="journal article" date="2024" name="BMC Genomics">
        <title>De novo assembly and annotation of Popillia japonica's genome with initial clues to its potential as an invasive pest.</title>
        <authorList>
            <person name="Cucini C."/>
            <person name="Boschi S."/>
            <person name="Funari R."/>
            <person name="Cardaioli E."/>
            <person name="Iannotti N."/>
            <person name="Marturano G."/>
            <person name="Paoli F."/>
            <person name="Bruttini M."/>
            <person name="Carapelli A."/>
            <person name="Frati F."/>
            <person name="Nardi F."/>
        </authorList>
    </citation>
    <scope>NUCLEOTIDE SEQUENCE [LARGE SCALE GENOMIC DNA]</scope>
    <source>
        <strain evidence="16">DMR45628</strain>
    </source>
</reference>
<evidence type="ECO:0000256" key="10">
    <source>
        <dbReference type="ARBA" id="ARBA00023004"/>
    </source>
</evidence>
<evidence type="ECO:0000256" key="5">
    <source>
        <dbReference type="ARBA" id="ARBA00022617"/>
    </source>
</evidence>
<dbReference type="GO" id="GO:0020037">
    <property type="term" value="F:heme binding"/>
    <property type="evidence" value="ECO:0007669"/>
    <property type="project" value="InterPro"/>
</dbReference>
<feature type="transmembrane region" description="Helical" evidence="15">
    <location>
        <begin position="6"/>
        <end position="22"/>
    </location>
</feature>
<dbReference type="PROSITE" id="PS00086">
    <property type="entry name" value="CYTOCHROME_P450"/>
    <property type="match status" value="1"/>
</dbReference>
<evidence type="ECO:0000256" key="15">
    <source>
        <dbReference type="SAM" id="Phobius"/>
    </source>
</evidence>
<organism evidence="16 17">
    <name type="scientific">Popillia japonica</name>
    <name type="common">Japanese beetle</name>
    <dbReference type="NCBI Taxonomy" id="7064"/>
    <lineage>
        <taxon>Eukaryota</taxon>
        <taxon>Metazoa</taxon>
        <taxon>Ecdysozoa</taxon>
        <taxon>Arthropoda</taxon>
        <taxon>Hexapoda</taxon>
        <taxon>Insecta</taxon>
        <taxon>Pterygota</taxon>
        <taxon>Neoptera</taxon>
        <taxon>Endopterygota</taxon>
        <taxon>Coleoptera</taxon>
        <taxon>Polyphaga</taxon>
        <taxon>Scarabaeiformia</taxon>
        <taxon>Scarabaeidae</taxon>
        <taxon>Rutelinae</taxon>
        <taxon>Popillia</taxon>
    </lineage>
</organism>
<dbReference type="Pfam" id="PF00067">
    <property type="entry name" value="p450"/>
    <property type="match status" value="1"/>
</dbReference>
<evidence type="ECO:0000256" key="2">
    <source>
        <dbReference type="ARBA" id="ARBA00004174"/>
    </source>
</evidence>